<protein>
    <recommendedName>
        <fullName evidence="4">Atrophin-1 multi-domain protein</fullName>
    </recommendedName>
</protein>
<evidence type="ECO:0000256" key="1">
    <source>
        <dbReference type="SAM" id="SignalP"/>
    </source>
</evidence>
<evidence type="ECO:0000313" key="2">
    <source>
        <dbReference type="EMBL" id="MFD1121326.1"/>
    </source>
</evidence>
<evidence type="ECO:0000313" key="3">
    <source>
        <dbReference type="Proteomes" id="UP001597206"/>
    </source>
</evidence>
<reference evidence="3" key="1">
    <citation type="journal article" date="2019" name="Int. J. Syst. Evol. Microbiol.">
        <title>The Global Catalogue of Microorganisms (GCM) 10K type strain sequencing project: providing services to taxonomists for standard genome sequencing and annotation.</title>
        <authorList>
            <consortium name="The Broad Institute Genomics Platform"/>
            <consortium name="The Broad Institute Genome Sequencing Center for Infectious Disease"/>
            <person name="Wu L."/>
            <person name="Ma J."/>
        </authorList>
    </citation>
    <scope>NUCLEOTIDE SEQUENCE [LARGE SCALE GENOMIC DNA]</scope>
    <source>
        <strain evidence="3">CCUG 58411</strain>
    </source>
</reference>
<feature type="signal peptide" evidence="1">
    <location>
        <begin position="1"/>
        <end position="30"/>
    </location>
</feature>
<dbReference type="Proteomes" id="UP001597206">
    <property type="component" value="Unassembled WGS sequence"/>
</dbReference>
<sequence>MKALPKASSLIPASLVSISLLVSISTHAYAGDPNRAPTPNKTESKTIDPNRYLKPFEENSLWKSRPVSPTFSNFTIPASNFNPYLVEGTWSTGCFYTDERDSAITIKLSPGQKGVYDADAETFFPQVEIPHWPADVKPASGLDGHADIYDVSTGVIHSFWKLRNDNGIWTARQYAWSPINGSGWPNPAHYYQGARAVGVSACAGIIRKHEVQSTDSIYPHALAMSLDKSGLSKDYIYPATSADATSKENTGQIPEGALVMLPPNFDINQIKTPEVLKVANTLKAYGAYIIDRNSGTPFMIYVENGSGLNLNKNGANKQAEKEFQLIRQSLRMVTSAKSWVNDQGQPFLPEKNLNILSMRGPWCVFRGSACVSDPSGKYDTWKQAFIFGKTTAVVSQTNQTGRNISQVEWAKPKPGEKFKLTAKSTGGAKLRFVLRDAKWNTKIDSYQLVNDQSITFIWPKDVVKSYIYVTSGIGDSSSVSGTLVRVK</sequence>
<organism evidence="2 3">
    <name type="scientific">Methylophilus flavus</name>
    <dbReference type="NCBI Taxonomy" id="640084"/>
    <lineage>
        <taxon>Bacteria</taxon>
        <taxon>Pseudomonadati</taxon>
        <taxon>Pseudomonadota</taxon>
        <taxon>Betaproteobacteria</taxon>
        <taxon>Nitrosomonadales</taxon>
        <taxon>Methylophilaceae</taxon>
        <taxon>Methylophilus</taxon>
    </lineage>
</organism>
<feature type="chain" id="PRO_5046125792" description="Atrophin-1 multi-domain protein" evidence="1">
    <location>
        <begin position="31"/>
        <end position="487"/>
    </location>
</feature>
<dbReference type="RefSeq" id="WP_379029950.1">
    <property type="nucleotide sequence ID" value="NZ_JBHTLN010000001.1"/>
</dbReference>
<accession>A0ABW3PB46</accession>
<name>A0ABW3PB46_9PROT</name>
<gene>
    <name evidence="2" type="ORF">ACFQ2T_02335</name>
</gene>
<dbReference type="EMBL" id="JBHTLN010000001">
    <property type="protein sequence ID" value="MFD1121326.1"/>
    <property type="molecule type" value="Genomic_DNA"/>
</dbReference>
<proteinExistence type="predicted"/>
<comment type="caution">
    <text evidence="2">The sequence shown here is derived from an EMBL/GenBank/DDBJ whole genome shotgun (WGS) entry which is preliminary data.</text>
</comment>
<evidence type="ECO:0008006" key="4">
    <source>
        <dbReference type="Google" id="ProtNLM"/>
    </source>
</evidence>
<keyword evidence="3" id="KW-1185">Reference proteome</keyword>
<keyword evidence="1" id="KW-0732">Signal</keyword>